<reference evidence="2" key="1">
    <citation type="journal article" date="2010" name="Science">
        <title>Signatures of adaptation to obligate biotrophy in the Hyaloperonospora arabidopsidis genome.</title>
        <authorList>
            <person name="Baxter L."/>
            <person name="Tripathy S."/>
            <person name="Ishaque N."/>
            <person name="Boot N."/>
            <person name="Cabral A."/>
            <person name="Kemen E."/>
            <person name="Thines M."/>
            <person name="Ah-Fong A."/>
            <person name="Anderson R."/>
            <person name="Badejoko W."/>
            <person name="Bittner-Eddy P."/>
            <person name="Boore J.L."/>
            <person name="Chibucos M.C."/>
            <person name="Coates M."/>
            <person name="Dehal P."/>
            <person name="Delehaunty K."/>
            <person name="Dong S."/>
            <person name="Downton P."/>
            <person name="Dumas B."/>
            <person name="Fabro G."/>
            <person name="Fronick C."/>
            <person name="Fuerstenberg S.I."/>
            <person name="Fulton L."/>
            <person name="Gaulin E."/>
            <person name="Govers F."/>
            <person name="Hughes L."/>
            <person name="Humphray S."/>
            <person name="Jiang R.H."/>
            <person name="Judelson H."/>
            <person name="Kamoun S."/>
            <person name="Kyung K."/>
            <person name="Meijer H."/>
            <person name="Minx P."/>
            <person name="Morris P."/>
            <person name="Nelson J."/>
            <person name="Phuntumart V."/>
            <person name="Qutob D."/>
            <person name="Rehmany A."/>
            <person name="Rougon-Cardoso A."/>
            <person name="Ryden P."/>
            <person name="Torto-Alalibo T."/>
            <person name="Studholme D."/>
            <person name="Wang Y."/>
            <person name="Win J."/>
            <person name="Wood J."/>
            <person name="Clifton S.W."/>
            <person name="Rogers J."/>
            <person name="Van den Ackerveken G."/>
            <person name="Jones J.D."/>
            <person name="McDowell J.M."/>
            <person name="Beynon J."/>
            <person name="Tyler B.M."/>
        </authorList>
    </citation>
    <scope>NUCLEOTIDE SEQUENCE [LARGE SCALE GENOMIC DNA]</scope>
    <source>
        <strain evidence="2">Emoy2</strain>
    </source>
</reference>
<dbReference type="Proteomes" id="UP000011713">
    <property type="component" value="Unassembled WGS sequence"/>
</dbReference>
<proteinExistence type="predicted"/>
<dbReference type="HOGENOM" id="CLU_3072754_0_0_1"/>
<dbReference type="AlphaFoldDB" id="M4BTU1"/>
<evidence type="ECO:0000313" key="1">
    <source>
        <dbReference type="EnsemblProtists" id="HpaP809877"/>
    </source>
</evidence>
<evidence type="ECO:0000313" key="2">
    <source>
        <dbReference type="Proteomes" id="UP000011713"/>
    </source>
</evidence>
<dbReference type="VEuPathDB" id="FungiDB:HpaG809877"/>
<dbReference type="InParanoid" id="M4BTU1"/>
<reference evidence="1" key="2">
    <citation type="submission" date="2015-06" db="UniProtKB">
        <authorList>
            <consortium name="EnsemblProtists"/>
        </authorList>
    </citation>
    <scope>IDENTIFICATION</scope>
    <source>
        <strain evidence="1">Emoy2</strain>
    </source>
</reference>
<keyword evidence="2" id="KW-1185">Reference proteome</keyword>
<protein>
    <submittedName>
        <fullName evidence="1">Uncharacterized protein</fullName>
    </submittedName>
</protein>
<organism evidence="1 2">
    <name type="scientific">Hyaloperonospora arabidopsidis (strain Emoy2)</name>
    <name type="common">Downy mildew agent</name>
    <name type="synonym">Peronospora arabidopsidis</name>
    <dbReference type="NCBI Taxonomy" id="559515"/>
    <lineage>
        <taxon>Eukaryota</taxon>
        <taxon>Sar</taxon>
        <taxon>Stramenopiles</taxon>
        <taxon>Oomycota</taxon>
        <taxon>Peronosporomycetes</taxon>
        <taxon>Peronosporales</taxon>
        <taxon>Peronosporaceae</taxon>
        <taxon>Hyaloperonospora</taxon>
    </lineage>
</organism>
<dbReference type="EnsemblProtists" id="HpaT809877">
    <property type="protein sequence ID" value="HpaP809877"/>
    <property type="gene ID" value="HpaG809877"/>
</dbReference>
<accession>M4BTU1</accession>
<name>M4BTU1_HYAAE</name>
<sequence>MCPRESAEGLCRERACRSHQLRPRTEKGRSECVFISSTAAVVRIVSRKRCDNA</sequence>
<dbReference type="EMBL" id="JH597877">
    <property type="status" value="NOT_ANNOTATED_CDS"/>
    <property type="molecule type" value="Genomic_DNA"/>
</dbReference>